<dbReference type="EMBL" id="JAGFBR010000006">
    <property type="protein sequence ID" value="KAH0465279.1"/>
    <property type="molecule type" value="Genomic_DNA"/>
</dbReference>
<evidence type="ECO:0000313" key="2">
    <source>
        <dbReference type="Proteomes" id="UP000775213"/>
    </source>
</evidence>
<keyword evidence="2" id="KW-1185">Reference proteome</keyword>
<dbReference type="Proteomes" id="UP000775213">
    <property type="component" value="Unassembled WGS sequence"/>
</dbReference>
<accession>A0AAV7HAW3</accession>
<name>A0AAV7HAW3_DENCH</name>
<proteinExistence type="predicted"/>
<sequence>MDRIGIHSFTVYSRRNVGGYCKKLHHNIRCMSYYMNYDDLFLHKKTLELWKLIKILIMYFFKIIKGSRSLNPNLDKNVHDSLEPYKNLKTLKIFTYMGTDAWSEKLFLLYDFFAILDSCMFPFFREPCLINYPNLQELPNWTFYSKEIECK</sequence>
<comment type="caution">
    <text evidence="1">The sequence shown here is derived from an EMBL/GenBank/DDBJ whole genome shotgun (WGS) entry which is preliminary data.</text>
</comment>
<protein>
    <submittedName>
        <fullName evidence="1">Uncharacterized protein</fullName>
    </submittedName>
</protein>
<dbReference type="AlphaFoldDB" id="A0AAV7HAW3"/>
<gene>
    <name evidence="1" type="ORF">IEQ34_005382</name>
</gene>
<reference evidence="1 2" key="1">
    <citation type="journal article" date="2021" name="Hortic Res">
        <title>Chromosome-scale assembly of the Dendrobium chrysotoxum genome enhances the understanding of orchid evolution.</title>
        <authorList>
            <person name="Zhang Y."/>
            <person name="Zhang G.Q."/>
            <person name="Zhang D."/>
            <person name="Liu X.D."/>
            <person name="Xu X.Y."/>
            <person name="Sun W.H."/>
            <person name="Yu X."/>
            <person name="Zhu X."/>
            <person name="Wang Z.W."/>
            <person name="Zhao X."/>
            <person name="Zhong W.Y."/>
            <person name="Chen H."/>
            <person name="Yin W.L."/>
            <person name="Huang T."/>
            <person name="Niu S.C."/>
            <person name="Liu Z.J."/>
        </authorList>
    </citation>
    <scope>NUCLEOTIDE SEQUENCE [LARGE SCALE GENOMIC DNA]</scope>
    <source>
        <strain evidence="1">Lindl</strain>
    </source>
</reference>
<evidence type="ECO:0000313" key="1">
    <source>
        <dbReference type="EMBL" id="KAH0465279.1"/>
    </source>
</evidence>
<organism evidence="1 2">
    <name type="scientific">Dendrobium chrysotoxum</name>
    <name type="common">Orchid</name>
    <dbReference type="NCBI Taxonomy" id="161865"/>
    <lineage>
        <taxon>Eukaryota</taxon>
        <taxon>Viridiplantae</taxon>
        <taxon>Streptophyta</taxon>
        <taxon>Embryophyta</taxon>
        <taxon>Tracheophyta</taxon>
        <taxon>Spermatophyta</taxon>
        <taxon>Magnoliopsida</taxon>
        <taxon>Liliopsida</taxon>
        <taxon>Asparagales</taxon>
        <taxon>Orchidaceae</taxon>
        <taxon>Epidendroideae</taxon>
        <taxon>Malaxideae</taxon>
        <taxon>Dendrobiinae</taxon>
        <taxon>Dendrobium</taxon>
    </lineage>
</organism>